<protein>
    <submittedName>
        <fullName evidence="1">Uncharacterized protein</fullName>
    </submittedName>
</protein>
<accession>A0AAF1D252</accession>
<organism evidence="1 2">
    <name type="scientific">Hyphantria cunea granulovirus</name>
    <dbReference type="NCBI Taxonomy" id="307448"/>
    <lineage>
        <taxon>Viruses</taxon>
        <taxon>Viruses incertae sedis</taxon>
        <taxon>Naldaviricetes</taxon>
        <taxon>Lefavirales</taxon>
        <taxon>Baculoviridae</taxon>
        <taxon>Betabaculovirus</taxon>
        <taxon>Betabaculovirus hycuneae</taxon>
    </lineage>
</organism>
<proteinExistence type="predicted"/>
<name>A0AAF1D252_9BBAC</name>
<reference evidence="1" key="1">
    <citation type="journal article" date="2019" name="Genomics">
        <title>Genome sequence analysis and organization of the Hyphantria cunea granulovirus (HycuGV-Hc1) from Turkey.</title>
        <authorList>
            <person name="Gencer D."/>
            <person name="Bayramoglu Z."/>
            <person name="Nalcacioglu R."/>
            <person name="Demirbag Z."/>
            <person name="Demir I."/>
        </authorList>
    </citation>
    <scope>NUCLEOTIDE SEQUENCE</scope>
    <source>
        <strain evidence="1">Hc1</strain>
    </source>
</reference>
<keyword evidence="2" id="KW-1185">Reference proteome</keyword>
<dbReference type="EMBL" id="MH923363">
    <property type="protein sequence ID" value="QBQ01567.1"/>
    <property type="molecule type" value="Genomic_DNA"/>
</dbReference>
<dbReference type="Proteomes" id="UP000831479">
    <property type="component" value="Segment"/>
</dbReference>
<evidence type="ECO:0000313" key="1">
    <source>
        <dbReference type="EMBL" id="QBQ01567.1"/>
    </source>
</evidence>
<gene>
    <name evidence="1" type="ORF">HycuGV_00014</name>
</gene>
<evidence type="ECO:0000313" key="2">
    <source>
        <dbReference type="Proteomes" id="UP000831479"/>
    </source>
</evidence>
<sequence length="258" mass="30094">MLLLAPRLKVPKTLYIGDWGSLEKGMICYSFAAPKEFVVKRRHQGGYTLCAPQINEQEPEFVHCEFEGSLEFWHPELERVYKTELKPMTSTFSLLENVIFYLTELVPLNRRGRLRMERVLKITDQHTYVYAPFCDEDDVFVWTVYMHDLFVGIAVYCAQTSFQVSKNLDEFGCFENKNASQSSVVLKANKKLTINQPLPYGWYYTKKNGLCYSAECAEDEDIKISKLKIVKKYQIRKQGKGGIINENDMCIENKYVYY</sequence>